<keyword evidence="2" id="KW-0732">Signal</keyword>
<reference evidence="3" key="1">
    <citation type="submission" date="2020-05" db="EMBL/GenBank/DDBJ databases">
        <title>Identification of trans-AT polyketide cluster in two marine bacteria, producers of a novel glutaramide-containing polyketide sesbanimide D and analogs.</title>
        <authorList>
            <person name="Kacar D."/>
            <person name="Rodriguez P."/>
            <person name="Canedo L."/>
            <person name="Gonzalez E."/>
            <person name="Galan B."/>
            <person name="De La Calle F."/>
            <person name="Garcia J.L."/>
        </authorList>
    </citation>
    <scope>NUCLEOTIDE SEQUENCE</scope>
    <source>
        <strain evidence="3">PHM038</strain>
    </source>
</reference>
<dbReference type="PANTHER" id="PTHR43019:SF23">
    <property type="entry name" value="PROTEASE DO-LIKE 5, CHLOROPLASTIC"/>
    <property type="match status" value="1"/>
</dbReference>
<dbReference type="InterPro" id="IPR043504">
    <property type="entry name" value="Peptidase_S1_PA_chymotrypsin"/>
</dbReference>
<gene>
    <name evidence="3" type="ORF">HK439_06520</name>
</gene>
<dbReference type="InterPro" id="IPR009003">
    <property type="entry name" value="Peptidase_S1_PA"/>
</dbReference>
<proteinExistence type="predicted"/>
<sequence length="504" mass="54625">MRLLLLLPVLMLCLFRPALAYDENEMRAAGVYDEFDPDRLTILEKKFLQVGLAFEGLYEAQIDGVWGRSSQKALERYSEKLNFKKTPRNKILALAAIWLAGITETTLSKKLWTYEYLDTYEIAVLIPEKDIKIDGYKKNFYELNDKKSTLRYRLTRGNERSKDLLHELLLEARKKGTEPYRIRKRNLWITSARNQKGVTFYVRSDFIGGSWTTTIVSALDSDAGFLAAVAGSIIPGQTRQLRLDSGVLRRGVDAVKQVAKEEERRKAAAEGSAALSSRPPAEGSDSTPEAKAPASAEYSDTETVSSGSGFTVSAGGDVLTNNHVAGDCSRLTVDGHEAALKATDKTFDLALVHVPALRNTEFATFSENPAPLNSDITVAGFPLTGLLSGLNVTRGSVTAMKGIGGDSTRMQISAPVQPGNSGGPAMNAQGQVVGVVVAKLDAKLVADAIGDIPQNVNFAVRGSMAKLFLYQNGISPRTAPPGGTLSPEAIANRLSAITHFIECH</sequence>
<dbReference type="GO" id="GO:0004252">
    <property type="term" value="F:serine-type endopeptidase activity"/>
    <property type="evidence" value="ECO:0007669"/>
    <property type="project" value="InterPro"/>
</dbReference>
<dbReference type="SUPFAM" id="SSF50494">
    <property type="entry name" value="Trypsin-like serine proteases"/>
    <property type="match status" value="1"/>
</dbReference>
<dbReference type="PRINTS" id="PR00834">
    <property type="entry name" value="PROTEASES2C"/>
</dbReference>
<evidence type="ECO:0000256" key="1">
    <source>
        <dbReference type="SAM" id="MobiDB-lite"/>
    </source>
</evidence>
<feature type="signal peptide" evidence="2">
    <location>
        <begin position="1"/>
        <end position="20"/>
    </location>
</feature>
<evidence type="ECO:0000313" key="4">
    <source>
        <dbReference type="Proteomes" id="UP000598467"/>
    </source>
</evidence>
<evidence type="ECO:0000313" key="3">
    <source>
        <dbReference type="EMBL" id="MBD1545910.1"/>
    </source>
</evidence>
<dbReference type="Proteomes" id="UP000598467">
    <property type="component" value="Unassembled WGS sequence"/>
</dbReference>
<organism evidence="3 4">
    <name type="scientific">Roseibium aggregatum</name>
    <dbReference type="NCBI Taxonomy" id="187304"/>
    <lineage>
        <taxon>Bacteria</taxon>
        <taxon>Pseudomonadati</taxon>
        <taxon>Pseudomonadota</taxon>
        <taxon>Alphaproteobacteria</taxon>
        <taxon>Hyphomicrobiales</taxon>
        <taxon>Stappiaceae</taxon>
        <taxon>Roseibium</taxon>
    </lineage>
</organism>
<dbReference type="Pfam" id="PF13365">
    <property type="entry name" value="Trypsin_2"/>
    <property type="match status" value="1"/>
</dbReference>
<protein>
    <submittedName>
        <fullName evidence="3">Trypsin-like peptidase domain-containing protein</fullName>
    </submittedName>
</protein>
<comment type="caution">
    <text evidence="3">The sequence shown here is derived from an EMBL/GenBank/DDBJ whole genome shotgun (WGS) entry which is preliminary data.</text>
</comment>
<dbReference type="PANTHER" id="PTHR43019">
    <property type="entry name" value="SERINE ENDOPROTEASE DEGS"/>
    <property type="match status" value="1"/>
</dbReference>
<dbReference type="EMBL" id="JABFCZ010000006">
    <property type="protein sequence ID" value="MBD1545910.1"/>
    <property type="molecule type" value="Genomic_DNA"/>
</dbReference>
<name>A0A926NXJ1_9HYPH</name>
<dbReference type="AlphaFoldDB" id="A0A926NXJ1"/>
<dbReference type="RefSeq" id="WP_190290581.1">
    <property type="nucleotide sequence ID" value="NZ_JABFCZ010000006.1"/>
</dbReference>
<dbReference type="Gene3D" id="2.40.10.10">
    <property type="entry name" value="Trypsin-like serine proteases"/>
    <property type="match status" value="2"/>
</dbReference>
<dbReference type="GO" id="GO:0006508">
    <property type="term" value="P:proteolysis"/>
    <property type="evidence" value="ECO:0007669"/>
    <property type="project" value="InterPro"/>
</dbReference>
<feature type="compositionally biased region" description="Basic and acidic residues" evidence="1">
    <location>
        <begin position="259"/>
        <end position="268"/>
    </location>
</feature>
<feature type="chain" id="PRO_5036721189" evidence="2">
    <location>
        <begin position="21"/>
        <end position="504"/>
    </location>
</feature>
<dbReference type="InterPro" id="IPR001940">
    <property type="entry name" value="Peptidase_S1C"/>
</dbReference>
<evidence type="ECO:0000256" key="2">
    <source>
        <dbReference type="SAM" id="SignalP"/>
    </source>
</evidence>
<feature type="region of interest" description="Disordered" evidence="1">
    <location>
        <begin position="259"/>
        <end position="309"/>
    </location>
</feature>
<accession>A0A926NXJ1</accession>